<dbReference type="Proteomes" id="UP000054359">
    <property type="component" value="Unassembled WGS sequence"/>
</dbReference>
<feature type="domain" description="YqaJ viral recombinase" evidence="1">
    <location>
        <begin position="80"/>
        <end position="229"/>
    </location>
</feature>
<dbReference type="GO" id="GO:0006281">
    <property type="term" value="P:DNA repair"/>
    <property type="evidence" value="ECO:0007669"/>
    <property type="project" value="UniProtKB-ARBA"/>
</dbReference>
<protein>
    <recommendedName>
        <fullName evidence="1">YqaJ viral recombinase domain-containing protein</fullName>
    </recommendedName>
</protein>
<accession>A0A087TSB3</accession>
<feature type="non-terminal residue" evidence="2">
    <location>
        <position position="281"/>
    </location>
</feature>
<dbReference type="Gene3D" id="3.90.320.10">
    <property type="match status" value="1"/>
</dbReference>
<dbReference type="InterPro" id="IPR011604">
    <property type="entry name" value="PDDEXK-like_dom_sf"/>
</dbReference>
<evidence type="ECO:0000313" key="2">
    <source>
        <dbReference type="EMBL" id="KFM68002.1"/>
    </source>
</evidence>
<dbReference type="CDD" id="cd22343">
    <property type="entry name" value="PDDEXK_lambda_exonuclease-like"/>
    <property type="match status" value="1"/>
</dbReference>
<dbReference type="InterPro" id="IPR051703">
    <property type="entry name" value="NF-kappa-B_Signaling_Reg"/>
</dbReference>
<dbReference type="PANTHER" id="PTHR46609">
    <property type="entry name" value="EXONUCLEASE, PHAGE-TYPE/RECB, C-TERMINAL DOMAIN-CONTAINING PROTEIN"/>
    <property type="match status" value="1"/>
</dbReference>
<dbReference type="SUPFAM" id="SSF52980">
    <property type="entry name" value="Restriction endonuclease-like"/>
    <property type="match status" value="1"/>
</dbReference>
<sequence length="281" mass="31862">MCAIFFIPTRPPKKTLKSSIALDDLLKSCFAGNSVQVLCNSVTPELDDDLAAYYIAEIKTDVDKAISLAQETLGQNNDIWMRERRKRFTGSICYELFTYSKNKSPSWEKKLNNIYNSTFQGNKATEYGANAEVLARNVYQAKTGHFVLQSGLIVNPAAPWFGFSPDGIIMINGKPRILEIKCPVYGQFAPAKDIVKNLNFIYVNENGDYRLRSKHKFFGQVQLGMAVLGATDCELILFATFDESYVSLLIPFDVKFITDMSKRLTDIYFTHMLPFLFKTKE</sequence>
<dbReference type="STRING" id="407821.A0A087TSB3"/>
<dbReference type="OrthoDB" id="6437257at2759"/>
<dbReference type="Pfam" id="PF09588">
    <property type="entry name" value="YqaJ"/>
    <property type="match status" value="1"/>
</dbReference>
<dbReference type="PANTHER" id="PTHR46609:SF8">
    <property type="entry name" value="YQAJ VIRAL RECOMBINASE DOMAIN-CONTAINING PROTEIN"/>
    <property type="match status" value="1"/>
</dbReference>
<organism evidence="2 3">
    <name type="scientific">Stegodyphus mimosarum</name>
    <name type="common">African social velvet spider</name>
    <dbReference type="NCBI Taxonomy" id="407821"/>
    <lineage>
        <taxon>Eukaryota</taxon>
        <taxon>Metazoa</taxon>
        <taxon>Ecdysozoa</taxon>
        <taxon>Arthropoda</taxon>
        <taxon>Chelicerata</taxon>
        <taxon>Arachnida</taxon>
        <taxon>Araneae</taxon>
        <taxon>Araneomorphae</taxon>
        <taxon>Entelegynae</taxon>
        <taxon>Eresoidea</taxon>
        <taxon>Eresidae</taxon>
        <taxon>Stegodyphus</taxon>
    </lineage>
</organism>
<evidence type="ECO:0000313" key="3">
    <source>
        <dbReference type="Proteomes" id="UP000054359"/>
    </source>
</evidence>
<dbReference type="InterPro" id="IPR011335">
    <property type="entry name" value="Restrct_endonuc-II-like"/>
</dbReference>
<dbReference type="OMA" id="ANENTRY"/>
<dbReference type="InterPro" id="IPR019080">
    <property type="entry name" value="YqaJ_viral_recombinase"/>
</dbReference>
<proteinExistence type="predicted"/>
<dbReference type="EMBL" id="KK116521">
    <property type="protein sequence ID" value="KFM68002.1"/>
    <property type="molecule type" value="Genomic_DNA"/>
</dbReference>
<dbReference type="AlphaFoldDB" id="A0A087TSB3"/>
<reference evidence="2 3" key="1">
    <citation type="submission" date="2013-11" db="EMBL/GenBank/DDBJ databases">
        <title>Genome sequencing of Stegodyphus mimosarum.</title>
        <authorList>
            <person name="Bechsgaard J."/>
        </authorList>
    </citation>
    <scope>NUCLEOTIDE SEQUENCE [LARGE SCALE GENOMIC DNA]</scope>
</reference>
<gene>
    <name evidence="2" type="ORF">X975_16881</name>
</gene>
<name>A0A087TSB3_STEMI</name>
<evidence type="ECO:0000259" key="1">
    <source>
        <dbReference type="Pfam" id="PF09588"/>
    </source>
</evidence>
<keyword evidence="3" id="KW-1185">Reference proteome</keyword>